<dbReference type="HAMAP" id="MF_00639">
    <property type="entry name" value="MurD"/>
    <property type="match status" value="1"/>
</dbReference>
<keyword evidence="3 4" id="KW-0067">ATP-binding</keyword>
<keyword evidence="9" id="KW-1185">Reference proteome</keyword>
<comment type="caution">
    <text evidence="8">The sequence shown here is derived from an EMBL/GenBank/DDBJ whole genome shotgun (WGS) entry which is preliminary data.</text>
</comment>
<evidence type="ECO:0000259" key="7">
    <source>
        <dbReference type="Pfam" id="PF08245"/>
    </source>
</evidence>
<keyword evidence="4 5" id="KW-0961">Cell wall biogenesis/degradation</keyword>
<keyword evidence="1 4" id="KW-0436">Ligase</keyword>
<organism evidence="8 9">
    <name type="scientific">Zhongshania aquimaris</name>
    <dbReference type="NCBI Taxonomy" id="2857107"/>
    <lineage>
        <taxon>Bacteria</taxon>
        <taxon>Pseudomonadati</taxon>
        <taxon>Pseudomonadota</taxon>
        <taxon>Gammaproteobacteria</taxon>
        <taxon>Cellvibrionales</taxon>
        <taxon>Spongiibacteraceae</taxon>
        <taxon>Zhongshania</taxon>
    </lineage>
</organism>
<dbReference type="EC" id="6.3.2.9" evidence="4 5"/>
<comment type="similarity">
    <text evidence="4">Belongs to the MurCDEF family.</text>
</comment>
<comment type="pathway">
    <text evidence="4 5">Cell wall biogenesis; peptidoglycan biosynthesis.</text>
</comment>
<dbReference type="Pfam" id="PF08245">
    <property type="entry name" value="Mur_ligase_M"/>
    <property type="match status" value="1"/>
</dbReference>
<dbReference type="NCBIfam" id="TIGR01087">
    <property type="entry name" value="murD"/>
    <property type="match status" value="1"/>
</dbReference>
<evidence type="ECO:0000256" key="4">
    <source>
        <dbReference type="HAMAP-Rule" id="MF_00639"/>
    </source>
</evidence>
<dbReference type="PANTHER" id="PTHR43692">
    <property type="entry name" value="UDP-N-ACETYLMURAMOYLALANINE--D-GLUTAMATE LIGASE"/>
    <property type="match status" value="1"/>
</dbReference>
<keyword evidence="4 5" id="KW-0133">Cell shape</keyword>
<evidence type="ECO:0000259" key="6">
    <source>
        <dbReference type="Pfam" id="PF02875"/>
    </source>
</evidence>
<evidence type="ECO:0000256" key="2">
    <source>
        <dbReference type="ARBA" id="ARBA00022741"/>
    </source>
</evidence>
<feature type="domain" description="Mur ligase C-terminal" evidence="6">
    <location>
        <begin position="308"/>
        <end position="422"/>
    </location>
</feature>
<dbReference type="InterPro" id="IPR004101">
    <property type="entry name" value="Mur_ligase_C"/>
</dbReference>
<keyword evidence="4" id="KW-0963">Cytoplasm</keyword>
<keyword evidence="2 4" id="KW-0547">Nucleotide-binding</keyword>
<feature type="binding site" evidence="4">
    <location>
        <begin position="116"/>
        <end position="122"/>
    </location>
    <ligand>
        <name>ATP</name>
        <dbReference type="ChEBI" id="CHEBI:30616"/>
    </ligand>
</feature>
<gene>
    <name evidence="4 8" type="primary">murD</name>
    <name evidence="8" type="ORF">KXJ70_05460</name>
</gene>
<protein>
    <recommendedName>
        <fullName evidence="4 5">UDP-N-acetylmuramoylalanine--D-glutamate ligase</fullName>
        <ecNumber evidence="4 5">6.3.2.9</ecNumber>
    </recommendedName>
    <alternativeName>
        <fullName evidence="4">D-glutamic acid-adding enzyme</fullName>
    </alternativeName>
    <alternativeName>
        <fullName evidence="4">UDP-N-acetylmuramoyl-L-alanyl-D-glutamate synthetase</fullName>
    </alternativeName>
</protein>
<evidence type="ECO:0000256" key="1">
    <source>
        <dbReference type="ARBA" id="ARBA00022598"/>
    </source>
</evidence>
<keyword evidence="4 5" id="KW-0573">Peptidoglycan synthesis</keyword>
<evidence type="ECO:0000256" key="5">
    <source>
        <dbReference type="RuleBase" id="RU003664"/>
    </source>
</evidence>
<reference evidence="8" key="1">
    <citation type="submission" date="2021-07" db="EMBL/GenBank/DDBJ databases">
        <title>Zhongshania sp. CAU 1632 isolated from seawater.</title>
        <authorList>
            <person name="Kim W."/>
        </authorList>
    </citation>
    <scope>NUCLEOTIDE SEQUENCE</scope>
    <source>
        <strain evidence="8">CAU 1632</strain>
    </source>
</reference>
<dbReference type="Pfam" id="PF02875">
    <property type="entry name" value="Mur_ligase_C"/>
    <property type="match status" value="1"/>
</dbReference>
<dbReference type="InterPro" id="IPR005762">
    <property type="entry name" value="MurD"/>
</dbReference>
<evidence type="ECO:0000313" key="8">
    <source>
        <dbReference type="EMBL" id="MBW2940211.1"/>
    </source>
</evidence>
<dbReference type="InterPro" id="IPR013221">
    <property type="entry name" value="Mur_ligase_cen"/>
</dbReference>
<dbReference type="RefSeq" id="WP_219042426.1">
    <property type="nucleotide sequence ID" value="NZ_JAHWDQ010000001.1"/>
</dbReference>
<dbReference type="Proteomes" id="UP001166291">
    <property type="component" value="Unassembled WGS sequence"/>
</dbReference>
<comment type="function">
    <text evidence="4 5">Cell wall formation. Catalyzes the addition of glutamate to the nucleotide precursor UDP-N-acetylmuramoyl-L-alanine (UMA).</text>
</comment>
<feature type="domain" description="Mur ligase central" evidence="7">
    <location>
        <begin position="114"/>
        <end position="285"/>
    </location>
</feature>
<evidence type="ECO:0000313" key="9">
    <source>
        <dbReference type="Proteomes" id="UP001166291"/>
    </source>
</evidence>
<proteinExistence type="inferred from homology"/>
<dbReference type="PANTHER" id="PTHR43692:SF1">
    <property type="entry name" value="UDP-N-ACETYLMURAMOYLALANINE--D-GLUTAMATE LIGASE"/>
    <property type="match status" value="1"/>
</dbReference>
<keyword evidence="4 5" id="KW-0132">Cell division</keyword>
<comment type="subcellular location">
    <subcellularLocation>
        <location evidence="4 5">Cytoplasm</location>
    </subcellularLocation>
</comment>
<accession>A0ABS6VR82</accession>
<name>A0ABS6VR82_9GAMM</name>
<evidence type="ECO:0000256" key="3">
    <source>
        <dbReference type="ARBA" id="ARBA00022840"/>
    </source>
</evidence>
<dbReference type="Pfam" id="PF21799">
    <property type="entry name" value="MurD-like_N"/>
    <property type="match status" value="1"/>
</dbReference>
<keyword evidence="4 5" id="KW-0131">Cell cycle</keyword>
<comment type="catalytic activity">
    <reaction evidence="4 5">
        <text>UDP-N-acetyl-alpha-D-muramoyl-L-alanine + D-glutamate + ATP = UDP-N-acetyl-alpha-D-muramoyl-L-alanyl-D-glutamate + ADP + phosphate + H(+)</text>
        <dbReference type="Rhea" id="RHEA:16429"/>
        <dbReference type="ChEBI" id="CHEBI:15378"/>
        <dbReference type="ChEBI" id="CHEBI:29986"/>
        <dbReference type="ChEBI" id="CHEBI:30616"/>
        <dbReference type="ChEBI" id="CHEBI:43474"/>
        <dbReference type="ChEBI" id="CHEBI:83898"/>
        <dbReference type="ChEBI" id="CHEBI:83900"/>
        <dbReference type="ChEBI" id="CHEBI:456216"/>
        <dbReference type="EC" id="6.3.2.9"/>
    </reaction>
</comment>
<dbReference type="GO" id="GO:0008764">
    <property type="term" value="F:UDP-N-acetylmuramoylalanine-D-glutamate ligase activity"/>
    <property type="evidence" value="ECO:0007669"/>
    <property type="project" value="UniProtKB-EC"/>
</dbReference>
<dbReference type="EMBL" id="JAHWDQ010000001">
    <property type="protein sequence ID" value="MBW2940211.1"/>
    <property type="molecule type" value="Genomic_DNA"/>
</dbReference>
<sequence length="451" mass="47652">MSLIASDNRRVVIGLGNTGLSIARYFTRQGLSFALADSRDIPPGLEEFRREFPGVELTLGEFSEDQFLSATELVISPGISLAEPAIAAAKSQGVHVSGDIEWFCREAKAPLVAITGSNGKSTVTTLVGEMAACEGRRVAVGGNLGTPALDLLDDSVELYVLELSSFQLERCASVGAEVATVLNVSEDHLDHHGSLINYHQAKHRIFRECKQVVINRDDALSTPLVPDDVVKWSFGLGRSDFRAFGLMEKEGEQYLALAREPLLPVAAMKIVGSHNISNALAALALGSAIGLAMPAMLTALCEFKGLPHRCEFVAEIGRVRYYNDSKGTNVGAAVSALRGLAGSGKVVLIAGGIGKGADFTPLMNAAADSARAAVFIGEMAPKMLELLAGRIPAAICDTLLSAVNAAANYAVDGDVVLLSPACASFDMFKNYEHRGEVFSDAVKSLARGVSV</sequence>